<dbReference type="EMBL" id="QFXC01000011">
    <property type="protein sequence ID" value="RDH83069.1"/>
    <property type="molecule type" value="Genomic_DNA"/>
</dbReference>
<gene>
    <name evidence="2" type="ORF">DIZ80_12480</name>
</gene>
<sequence>MKTSARLYQAILGFSLLFMLNANLSALEIADVKLDDQISVDGIDKALVLNGAGIRYKFFFKIYVGALYLPEKQKSANKILKSDKANRIVMHFLYDEVEKKKLVNAWLEGFEDNVESSVFSALKDRLEKFNGMFSDLHSGDVVLLDYLPQKGTRVIIKGENKGVIEGDDFNRALLSVWLGEEPVTEELKDAMLGVEED</sequence>
<dbReference type="GO" id="GO:0016872">
    <property type="term" value="F:intramolecular lyase activity"/>
    <property type="evidence" value="ECO:0007669"/>
    <property type="project" value="InterPro"/>
</dbReference>
<organism evidence="2 3">
    <name type="scientific">endosymbiont of Galathealinum brachiosum</name>
    <dbReference type="NCBI Taxonomy" id="2200906"/>
    <lineage>
        <taxon>Bacteria</taxon>
        <taxon>Pseudomonadati</taxon>
        <taxon>Pseudomonadota</taxon>
        <taxon>Gammaproteobacteria</taxon>
        <taxon>sulfur-oxidizing symbionts</taxon>
    </lineage>
</organism>
<accession>A0A370DDU4</accession>
<dbReference type="AlphaFoldDB" id="A0A370DDU4"/>
<feature type="domain" description="Chalcone isomerase" evidence="1">
    <location>
        <begin position="26"/>
        <end position="193"/>
    </location>
</feature>
<evidence type="ECO:0000313" key="2">
    <source>
        <dbReference type="EMBL" id="RDH83069.1"/>
    </source>
</evidence>
<dbReference type="Gene3D" id="3.50.70.10">
    <property type="match status" value="1"/>
</dbReference>
<reference evidence="2 3" key="1">
    <citation type="journal article" date="2018" name="ISME J.">
        <title>Endosymbiont genomes yield clues of tubeworm success.</title>
        <authorList>
            <person name="Li Y."/>
            <person name="Liles M.R."/>
            <person name="Halanych K.M."/>
        </authorList>
    </citation>
    <scope>NUCLEOTIDE SEQUENCE [LARGE SCALE GENOMIC DNA]</scope>
    <source>
        <strain evidence="2">A1464</strain>
    </source>
</reference>
<dbReference type="InterPro" id="IPR016087">
    <property type="entry name" value="Chalcone_isomerase"/>
</dbReference>
<dbReference type="PANTHER" id="PTHR47698">
    <property type="entry name" value="FATTY-ACID-BINDING PROTEIN 3, CHLOROPLASTIC"/>
    <property type="match status" value="1"/>
</dbReference>
<evidence type="ECO:0000313" key="3">
    <source>
        <dbReference type="Proteomes" id="UP000254266"/>
    </source>
</evidence>
<dbReference type="Proteomes" id="UP000254266">
    <property type="component" value="Unassembled WGS sequence"/>
</dbReference>
<dbReference type="Pfam" id="PF16036">
    <property type="entry name" value="Chalcone_3"/>
    <property type="match status" value="1"/>
</dbReference>
<dbReference type="PANTHER" id="PTHR47698:SF2">
    <property type="entry name" value="FATTY-ACID-BINDING PROTEIN 3, CHLOROPLASTIC"/>
    <property type="match status" value="1"/>
</dbReference>
<protein>
    <recommendedName>
        <fullName evidence="1">Chalcone isomerase domain-containing protein</fullName>
    </recommendedName>
</protein>
<evidence type="ECO:0000259" key="1">
    <source>
        <dbReference type="Pfam" id="PF16036"/>
    </source>
</evidence>
<proteinExistence type="predicted"/>
<comment type="caution">
    <text evidence="2">The sequence shown here is derived from an EMBL/GenBank/DDBJ whole genome shotgun (WGS) entry which is preliminary data.</text>
</comment>
<dbReference type="InterPro" id="IPR036298">
    <property type="entry name" value="Chalcone_isomerase_sf"/>
</dbReference>
<keyword evidence="3" id="KW-1185">Reference proteome</keyword>
<dbReference type="SUPFAM" id="SSF54626">
    <property type="entry name" value="Chalcone isomerase"/>
    <property type="match status" value="1"/>
</dbReference>
<name>A0A370DDU4_9GAMM</name>
<dbReference type="InterPro" id="IPR016088">
    <property type="entry name" value="Chalcone_isomerase_3-sand"/>
</dbReference>